<proteinExistence type="predicted"/>
<evidence type="ECO:0000313" key="2">
    <source>
        <dbReference type="EMBL" id="OMO97152.1"/>
    </source>
</evidence>
<accession>A0A1R3JQH2</accession>
<sequence length="78" mass="9004">MEGQSSLFMLIDITIFSGLFGNEDKDRDRRRKKRRRKCREKESSSDYEGWGGKGKDVKGLATSRTEFIEATFLFGFVS</sequence>
<keyword evidence="3" id="KW-1185">Reference proteome</keyword>
<organism evidence="2 3">
    <name type="scientific">Corchorus olitorius</name>
    <dbReference type="NCBI Taxonomy" id="93759"/>
    <lineage>
        <taxon>Eukaryota</taxon>
        <taxon>Viridiplantae</taxon>
        <taxon>Streptophyta</taxon>
        <taxon>Embryophyta</taxon>
        <taxon>Tracheophyta</taxon>
        <taxon>Spermatophyta</taxon>
        <taxon>Magnoliopsida</taxon>
        <taxon>eudicotyledons</taxon>
        <taxon>Gunneridae</taxon>
        <taxon>Pentapetalae</taxon>
        <taxon>rosids</taxon>
        <taxon>malvids</taxon>
        <taxon>Malvales</taxon>
        <taxon>Malvaceae</taxon>
        <taxon>Grewioideae</taxon>
        <taxon>Apeibeae</taxon>
        <taxon>Corchorus</taxon>
    </lineage>
</organism>
<dbReference type="AlphaFoldDB" id="A0A1R3JQH2"/>
<evidence type="ECO:0000256" key="1">
    <source>
        <dbReference type="SAM" id="MobiDB-lite"/>
    </source>
</evidence>
<feature type="compositionally biased region" description="Basic residues" evidence="1">
    <location>
        <begin position="28"/>
        <end position="38"/>
    </location>
</feature>
<reference evidence="3" key="1">
    <citation type="submission" date="2013-09" db="EMBL/GenBank/DDBJ databases">
        <title>Corchorus olitorius genome sequencing.</title>
        <authorList>
            <person name="Alam M."/>
            <person name="Haque M.S."/>
            <person name="Islam M.S."/>
            <person name="Emdad E.M."/>
            <person name="Islam M.M."/>
            <person name="Ahmed B."/>
            <person name="Halim A."/>
            <person name="Hossen Q.M.M."/>
            <person name="Hossain M.Z."/>
            <person name="Ahmed R."/>
            <person name="Khan M.M."/>
            <person name="Islam R."/>
            <person name="Rashid M.M."/>
            <person name="Khan S.A."/>
            <person name="Rahman M.S."/>
            <person name="Alam M."/>
            <person name="Yahiya A.S."/>
            <person name="Khan M.S."/>
            <person name="Azam M.S."/>
            <person name="Haque T."/>
            <person name="Lashkar M.Z.H."/>
            <person name="Akhand A.I."/>
            <person name="Morshed G."/>
            <person name="Roy S."/>
            <person name="Uddin K.S."/>
            <person name="Rabeya T."/>
            <person name="Hossain A.S."/>
            <person name="Chowdhury A."/>
            <person name="Snigdha A.R."/>
            <person name="Mortoza M.S."/>
            <person name="Matin S.A."/>
            <person name="Hoque S.M.E."/>
            <person name="Islam M.K."/>
            <person name="Roy D.K."/>
            <person name="Haider R."/>
            <person name="Moosa M.M."/>
            <person name="Elias S.M."/>
            <person name="Hasan A.M."/>
            <person name="Jahan S."/>
            <person name="Shafiuddin M."/>
            <person name="Mahmood N."/>
            <person name="Shommy N.S."/>
        </authorList>
    </citation>
    <scope>NUCLEOTIDE SEQUENCE [LARGE SCALE GENOMIC DNA]</scope>
    <source>
        <strain evidence="3">cv. O-4</strain>
    </source>
</reference>
<gene>
    <name evidence="2" type="ORF">COLO4_14851</name>
</gene>
<feature type="region of interest" description="Disordered" evidence="1">
    <location>
        <begin position="27"/>
        <end position="58"/>
    </location>
</feature>
<protein>
    <submittedName>
        <fullName evidence="2">Uncharacterized protein</fullName>
    </submittedName>
</protein>
<name>A0A1R3JQH2_9ROSI</name>
<comment type="caution">
    <text evidence="2">The sequence shown here is derived from an EMBL/GenBank/DDBJ whole genome shotgun (WGS) entry which is preliminary data.</text>
</comment>
<evidence type="ECO:0000313" key="3">
    <source>
        <dbReference type="Proteomes" id="UP000187203"/>
    </source>
</evidence>
<dbReference type="EMBL" id="AWUE01015466">
    <property type="protein sequence ID" value="OMO97152.1"/>
    <property type="molecule type" value="Genomic_DNA"/>
</dbReference>
<dbReference type="Proteomes" id="UP000187203">
    <property type="component" value="Unassembled WGS sequence"/>
</dbReference>